<evidence type="ECO:0000256" key="3">
    <source>
        <dbReference type="ARBA" id="ARBA00022448"/>
    </source>
</evidence>
<dbReference type="GO" id="GO:0005345">
    <property type="term" value="F:purine nucleobase transmembrane transporter activity"/>
    <property type="evidence" value="ECO:0007669"/>
    <property type="project" value="UniProtKB-UniRule"/>
</dbReference>
<dbReference type="Pfam" id="PF16913">
    <property type="entry name" value="PUNUT"/>
    <property type="match status" value="1"/>
</dbReference>
<dbReference type="SUPFAM" id="SSF103481">
    <property type="entry name" value="Multidrug resistance efflux transporter EmrE"/>
    <property type="match status" value="1"/>
</dbReference>
<sequence>MRTMEIVDRNTTDEPTGTVTNKSQNGTTRPWLLLLFNCMLVTVGGVSSPLLLRCYYLHGGNRKWLASWLQNVAFPLFLIPISAPLLLKRQSNNTNYSHNLSHFVMNKRLFYASVTLGVLYGASSFCMALGLRNIPVSTSTLLMATQLAFTAVFAFLMVKQRFTAFSVNAVVLLMLGSVILGLHSSGDRPSGVSNGEYVLGFVMTLAAAASLGFILPFVELSYKKAGMVSVTYGLVMQVQFVSCLVATIFCTVPMIVNHDFQAIRREGKEYGLGETKYYLVLTFTAIATQATVMGNLGVIFCSSSLFTGVLQTMLLPVQQVFAVIFFKEKFNSEKGISLVLALWGFISYFYGEYKLMRNNTQRQPSVNGHENVIQHIVVQP</sequence>
<dbReference type="EMBL" id="JBBNAE010000009">
    <property type="protein sequence ID" value="KAK9096989.1"/>
    <property type="molecule type" value="Genomic_DNA"/>
</dbReference>
<evidence type="ECO:0000256" key="5">
    <source>
        <dbReference type="ARBA" id="ARBA00022989"/>
    </source>
</evidence>
<evidence type="ECO:0000313" key="10">
    <source>
        <dbReference type="Proteomes" id="UP001417504"/>
    </source>
</evidence>
<dbReference type="InterPro" id="IPR037185">
    <property type="entry name" value="EmrE-like"/>
</dbReference>
<comment type="similarity">
    <text evidence="2 7">Belongs to the purine permeases (TC 2.A.7.14) family.</text>
</comment>
<protein>
    <recommendedName>
        <fullName evidence="7">Probable purine permease</fullName>
    </recommendedName>
</protein>
<comment type="subcellular location">
    <subcellularLocation>
        <location evidence="1 7">Membrane</location>
        <topology evidence="1 7">Multi-pass membrane protein</topology>
    </subcellularLocation>
</comment>
<feature type="compositionally biased region" description="Basic and acidic residues" evidence="8">
    <location>
        <begin position="1"/>
        <end position="12"/>
    </location>
</feature>
<feature type="transmembrane region" description="Helical" evidence="7">
    <location>
        <begin position="276"/>
        <end position="298"/>
    </location>
</feature>
<keyword evidence="10" id="KW-1185">Reference proteome</keyword>
<dbReference type="PANTHER" id="PTHR31376:SF8">
    <property type="entry name" value="PURINE PERMEASE-RELATED"/>
    <property type="match status" value="1"/>
</dbReference>
<evidence type="ECO:0000256" key="1">
    <source>
        <dbReference type="ARBA" id="ARBA00004141"/>
    </source>
</evidence>
<keyword evidence="5 7" id="KW-1133">Transmembrane helix</keyword>
<gene>
    <name evidence="9" type="ORF">Sjap_022486</name>
</gene>
<dbReference type="GO" id="GO:0015211">
    <property type="term" value="F:purine nucleoside transmembrane transporter activity"/>
    <property type="evidence" value="ECO:0007669"/>
    <property type="project" value="UniProtKB-UniRule"/>
</dbReference>
<evidence type="ECO:0000256" key="7">
    <source>
        <dbReference type="RuleBase" id="RU368015"/>
    </source>
</evidence>
<dbReference type="Gene3D" id="1.10.3730.20">
    <property type="match status" value="1"/>
</dbReference>
<dbReference type="InterPro" id="IPR030182">
    <property type="entry name" value="PUP_plant"/>
</dbReference>
<keyword evidence="3 7" id="KW-0813">Transport</keyword>
<feature type="transmembrane region" description="Helical" evidence="7">
    <location>
        <begin position="31"/>
        <end position="52"/>
    </location>
</feature>
<dbReference type="GO" id="GO:0016020">
    <property type="term" value="C:membrane"/>
    <property type="evidence" value="ECO:0007669"/>
    <property type="project" value="UniProtKB-SubCell"/>
</dbReference>
<feature type="transmembrane region" description="Helical" evidence="7">
    <location>
        <begin position="305"/>
        <end position="324"/>
    </location>
</feature>
<evidence type="ECO:0000256" key="4">
    <source>
        <dbReference type="ARBA" id="ARBA00022692"/>
    </source>
</evidence>
<feature type="transmembrane region" description="Helical" evidence="7">
    <location>
        <begin position="197"/>
        <end position="218"/>
    </location>
</feature>
<keyword evidence="4 7" id="KW-0812">Transmembrane</keyword>
<dbReference type="Proteomes" id="UP001417504">
    <property type="component" value="Unassembled WGS sequence"/>
</dbReference>
<feature type="compositionally biased region" description="Polar residues" evidence="8">
    <location>
        <begin position="13"/>
        <end position="23"/>
    </location>
</feature>
<evidence type="ECO:0000256" key="2">
    <source>
        <dbReference type="ARBA" id="ARBA00006213"/>
    </source>
</evidence>
<evidence type="ECO:0000256" key="6">
    <source>
        <dbReference type="ARBA" id="ARBA00023136"/>
    </source>
</evidence>
<organism evidence="9 10">
    <name type="scientific">Stephania japonica</name>
    <dbReference type="NCBI Taxonomy" id="461633"/>
    <lineage>
        <taxon>Eukaryota</taxon>
        <taxon>Viridiplantae</taxon>
        <taxon>Streptophyta</taxon>
        <taxon>Embryophyta</taxon>
        <taxon>Tracheophyta</taxon>
        <taxon>Spermatophyta</taxon>
        <taxon>Magnoliopsida</taxon>
        <taxon>Ranunculales</taxon>
        <taxon>Menispermaceae</taxon>
        <taxon>Menispermoideae</taxon>
        <taxon>Cissampelideae</taxon>
        <taxon>Stephania</taxon>
    </lineage>
</organism>
<feature type="transmembrane region" description="Helical" evidence="7">
    <location>
        <begin position="165"/>
        <end position="185"/>
    </location>
</feature>
<comment type="caution">
    <text evidence="9">The sequence shown here is derived from an EMBL/GenBank/DDBJ whole genome shotgun (WGS) entry which is preliminary data.</text>
</comment>
<evidence type="ECO:0000313" key="9">
    <source>
        <dbReference type="EMBL" id="KAK9096989.1"/>
    </source>
</evidence>
<evidence type="ECO:0000256" key="8">
    <source>
        <dbReference type="SAM" id="MobiDB-lite"/>
    </source>
</evidence>
<feature type="region of interest" description="Disordered" evidence="8">
    <location>
        <begin position="1"/>
        <end position="23"/>
    </location>
</feature>
<feature type="transmembrane region" description="Helical" evidence="7">
    <location>
        <begin position="230"/>
        <end position="256"/>
    </location>
</feature>
<feature type="transmembrane region" description="Helical" evidence="7">
    <location>
        <begin position="64"/>
        <end position="87"/>
    </location>
</feature>
<keyword evidence="6 7" id="KW-0472">Membrane</keyword>
<feature type="transmembrane region" description="Helical" evidence="7">
    <location>
        <begin position="136"/>
        <end position="158"/>
    </location>
</feature>
<reference evidence="9 10" key="1">
    <citation type="submission" date="2024-01" db="EMBL/GenBank/DDBJ databases">
        <title>Genome assemblies of Stephania.</title>
        <authorList>
            <person name="Yang L."/>
        </authorList>
    </citation>
    <scope>NUCLEOTIDE SEQUENCE [LARGE SCALE GENOMIC DNA]</scope>
    <source>
        <strain evidence="9">QJT</strain>
        <tissue evidence="9">Leaf</tissue>
    </source>
</reference>
<feature type="transmembrane region" description="Helical" evidence="7">
    <location>
        <begin position="108"/>
        <end position="130"/>
    </location>
</feature>
<accession>A0AAP0HSV4</accession>
<proteinExistence type="inferred from homology"/>
<dbReference type="AlphaFoldDB" id="A0AAP0HSV4"/>
<feature type="transmembrane region" description="Helical" evidence="7">
    <location>
        <begin position="336"/>
        <end position="353"/>
    </location>
</feature>
<name>A0AAP0HSV4_9MAGN</name>
<dbReference type="PANTHER" id="PTHR31376">
    <property type="entry name" value="OS09G0467300 PROTEIN-RELATED"/>
    <property type="match status" value="1"/>
</dbReference>